<dbReference type="RefSeq" id="WP_119763882.1">
    <property type="nucleotide sequence ID" value="NZ_QYUM01000003.1"/>
</dbReference>
<accession>A0A418WNL0</accession>
<feature type="domain" description="Aromatic-ring-hydroxylating dioxygenase alpha subunit C-terminal" evidence="1">
    <location>
        <begin position="31"/>
        <end position="89"/>
    </location>
</feature>
<evidence type="ECO:0000313" key="3">
    <source>
        <dbReference type="Proteomes" id="UP000286100"/>
    </source>
</evidence>
<dbReference type="GO" id="GO:0005506">
    <property type="term" value="F:iron ion binding"/>
    <property type="evidence" value="ECO:0007669"/>
    <property type="project" value="InterPro"/>
</dbReference>
<keyword evidence="3" id="KW-1185">Reference proteome</keyword>
<proteinExistence type="predicted"/>
<evidence type="ECO:0000259" key="1">
    <source>
        <dbReference type="Pfam" id="PF00848"/>
    </source>
</evidence>
<dbReference type="Pfam" id="PF00848">
    <property type="entry name" value="Ring_hydroxyl_A"/>
    <property type="match status" value="1"/>
</dbReference>
<name>A0A418WNL0_9SPHN</name>
<dbReference type="Gene3D" id="3.90.380.10">
    <property type="entry name" value="Naphthalene 1,2-dioxygenase Alpha Subunit, Chain A, domain 1"/>
    <property type="match status" value="1"/>
</dbReference>
<organism evidence="2 3">
    <name type="scientific">Sphingomonas cavernae</name>
    <dbReference type="NCBI Taxonomy" id="2320861"/>
    <lineage>
        <taxon>Bacteria</taxon>
        <taxon>Pseudomonadati</taxon>
        <taxon>Pseudomonadota</taxon>
        <taxon>Alphaproteobacteria</taxon>
        <taxon>Sphingomonadales</taxon>
        <taxon>Sphingomonadaceae</taxon>
        <taxon>Sphingomonas</taxon>
    </lineage>
</organism>
<dbReference type="AlphaFoldDB" id="A0A418WNL0"/>
<dbReference type="EMBL" id="QYUM01000003">
    <property type="protein sequence ID" value="RJF91593.1"/>
    <property type="molecule type" value="Genomic_DNA"/>
</dbReference>
<dbReference type="InterPro" id="IPR015879">
    <property type="entry name" value="Ring_hydroxy_dOase_asu_C_dom"/>
</dbReference>
<comment type="caution">
    <text evidence="2">The sequence shown here is derived from an EMBL/GenBank/DDBJ whole genome shotgun (WGS) entry which is preliminary data.</text>
</comment>
<dbReference type="GO" id="GO:0051537">
    <property type="term" value="F:2 iron, 2 sulfur cluster binding"/>
    <property type="evidence" value="ECO:0007669"/>
    <property type="project" value="InterPro"/>
</dbReference>
<evidence type="ECO:0000313" key="2">
    <source>
        <dbReference type="EMBL" id="RJF91593.1"/>
    </source>
</evidence>
<gene>
    <name evidence="2" type="ORF">D3876_13680</name>
</gene>
<protein>
    <recommendedName>
        <fullName evidence="1">Aromatic-ring-hydroxylating dioxygenase alpha subunit C-terminal domain-containing protein</fullName>
    </recommendedName>
</protein>
<reference evidence="2 3" key="1">
    <citation type="submission" date="2018-09" db="EMBL/GenBank/DDBJ databases">
        <authorList>
            <person name="Zhu H."/>
        </authorList>
    </citation>
    <scope>NUCLEOTIDE SEQUENCE [LARGE SCALE GENOMIC DNA]</scope>
    <source>
        <strain evidence="2 3">K2R01-6</strain>
    </source>
</reference>
<sequence>MSAAMSARASSRTPIPRPGRATSISIWAQCERFAREFAMATARDIHAEDRAVIAAGQRGLSSGALKHIHFQTQEALCRHLFNGVRDAVESWKVEQATAGCAA</sequence>
<dbReference type="Proteomes" id="UP000286100">
    <property type="component" value="Unassembled WGS sequence"/>
</dbReference>